<feature type="region of interest" description="Disordered" evidence="1">
    <location>
        <begin position="547"/>
        <end position="568"/>
    </location>
</feature>
<dbReference type="InterPro" id="IPR029063">
    <property type="entry name" value="SAM-dependent_MTases_sf"/>
</dbReference>
<dbReference type="Gene3D" id="3.40.50.150">
    <property type="entry name" value="Vaccinia Virus protein VP39"/>
    <property type="match status" value="1"/>
</dbReference>
<accession>A0ABU2H8F5</accession>
<keyword evidence="4" id="KW-1185">Reference proteome</keyword>
<evidence type="ECO:0000259" key="2">
    <source>
        <dbReference type="Pfam" id="PF02384"/>
    </source>
</evidence>
<sequence length="624" mass="67771">MTAEPDSDLLLSAGDIARITGVRRPAVSNWRRRYPDFPGPVGGTATHPLFAWDQVEAWCGRHRKPFRPDAADRLWRRAEAVVGGSAIALFLAHVGLHLTGDDPPAQLELPAPEWEPLLAEAAQHPDPVALYTGLVERYTETWARPDHEPSPELAELMVQLAEVTPADTVLDPTCGTGALAAAAATAGAARVLLQDRDPVRGIIARTRIQLTGTDTRLVLGDALTEDGHTDTPADLVLCTPQERDREWNRDELEIDPRWRYGLPPSNESELAWIQHCLARVRPEGQVIVRVPAATATRRSGRRIRANLLRAGVLRAVLEVPHHLDSDAHLWLLCPPESPTERPTHLLSVTGAEDPTELRTAWARFRVATETDRVDLGEHATAIARSELLDQDVSLTRPQTVAPTVETPQRLVELHTELERLLAELPHPPRLATPAQPIPPPTTSVAALVASGQLTLLRAPQEQTTDGGDIPVLTPTDLRRGHPPSGHGTAGPDSVRLCRGDVIVPPRGEGCPRVAGPAEDAALLSPPLAVLRATSPELDPQFLAGFLNEQPAGRRGSTGQSRARGAELPALSSAQQRVYGEALQEITDLEEQLQYLSRLAGRWAEEARRALRTGTATPQEAPDAR</sequence>
<dbReference type="Proteomes" id="UP001250214">
    <property type="component" value="Unassembled WGS sequence"/>
</dbReference>
<gene>
    <name evidence="3" type="ORF">RIF23_14935</name>
</gene>
<dbReference type="EMBL" id="JAVLVT010000006">
    <property type="protein sequence ID" value="MDS1271588.1"/>
    <property type="molecule type" value="Genomic_DNA"/>
</dbReference>
<name>A0ABU2H8F5_9ACTN</name>
<dbReference type="RefSeq" id="WP_310913134.1">
    <property type="nucleotide sequence ID" value="NZ_JAVLVT010000006.1"/>
</dbReference>
<evidence type="ECO:0000313" key="4">
    <source>
        <dbReference type="Proteomes" id="UP001250214"/>
    </source>
</evidence>
<proteinExistence type="predicted"/>
<comment type="caution">
    <text evidence="3">The sequence shown here is derived from an EMBL/GenBank/DDBJ whole genome shotgun (WGS) entry which is preliminary data.</text>
</comment>
<feature type="region of interest" description="Disordered" evidence="1">
    <location>
        <begin position="462"/>
        <end position="493"/>
    </location>
</feature>
<evidence type="ECO:0000313" key="3">
    <source>
        <dbReference type="EMBL" id="MDS1271588.1"/>
    </source>
</evidence>
<dbReference type="SUPFAM" id="SSF116734">
    <property type="entry name" value="DNA methylase specificity domain"/>
    <property type="match status" value="1"/>
</dbReference>
<feature type="domain" description="DNA methylase adenine-specific" evidence="2">
    <location>
        <begin position="152"/>
        <end position="323"/>
    </location>
</feature>
<dbReference type="PANTHER" id="PTHR42998">
    <property type="entry name" value="TYPE I RESTRICTION ENZYME HINDVIIP M PROTEIN-RELATED"/>
    <property type="match status" value="1"/>
</dbReference>
<dbReference type="PANTHER" id="PTHR42998:SF1">
    <property type="entry name" value="TYPE I RESTRICTION ENZYME HINDI METHYLASE SUBUNIT"/>
    <property type="match status" value="1"/>
</dbReference>
<dbReference type="GO" id="GO:0032259">
    <property type="term" value="P:methylation"/>
    <property type="evidence" value="ECO:0007669"/>
    <property type="project" value="UniProtKB-KW"/>
</dbReference>
<protein>
    <submittedName>
        <fullName evidence="3">N-6 DNA methylase</fullName>
    </submittedName>
</protein>
<dbReference type="Pfam" id="PF02384">
    <property type="entry name" value="N6_Mtase"/>
    <property type="match status" value="1"/>
</dbReference>
<evidence type="ECO:0000256" key="1">
    <source>
        <dbReference type="SAM" id="MobiDB-lite"/>
    </source>
</evidence>
<reference evidence="4" key="1">
    <citation type="submission" date="2023-07" db="EMBL/GenBank/DDBJ databases">
        <title>Novel species in the genus Lipingzhangella isolated from Sambhar Salt Lake.</title>
        <authorList>
            <person name="Jiya N."/>
            <person name="Kajale S."/>
            <person name="Sharma A."/>
        </authorList>
    </citation>
    <scope>NUCLEOTIDE SEQUENCE [LARGE SCALE GENOMIC DNA]</scope>
    <source>
        <strain evidence="4">LS1_29</strain>
    </source>
</reference>
<keyword evidence="3" id="KW-0808">Transferase</keyword>
<dbReference type="GO" id="GO:0008168">
    <property type="term" value="F:methyltransferase activity"/>
    <property type="evidence" value="ECO:0007669"/>
    <property type="project" value="UniProtKB-KW"/>
</dbReference>
<keyword evidence="3" id="KW-0489">Methyltransferase</keyword>
<dbReference type="SUPFAM" id="SSF53335">
    <property type="entry name" value="S-adenosyl-L-methionine-dependent methyltransferases"/>
    <property type="match status" value="1"/>
</dbReference>
<organism evidence="3 4">
    <name type="scientific">Lipingzhangella rawalii</name>
    <dbReference type="NCBI Taxonomy" id="2055835"/>
    <lineage>
        <taxon>Bacteria</taxon>
        <taxon>Bacillati</taxon>
        <taxon>Actinomycetota</taxon>
        <taxon>Actinomycetes</taxon>
        <taxon>Streptosporangiales</taxon>
        <taxon>Nocardiopsidaceae</taxon>
        <taxon>Lipingzhangella</taxon>
    </lineage>
</organism>
<dbReference type="InterPro" id="IPR003356">
    <property type="entry name" value="DNA_methylase_A-5"/>
</dbReference>
<dbReference type="InterPro" id="IPR052916">
    <property type="entry name" value="Type-I_RE_MTase_Subunit"/>
</dbReference>